<sequence>MSVLLAAARDLVAIGNVQYYFIATNPDAPKETELFVDGFAALQALPRAARAARAASALFEIGGGSGRGNYEDEGNEEILGEHLDCVQNGLRCV</sequence>
<name>A0A2H3SPX5_FUSOX</name>
<evidence type="ECO:0000313" key="2">
    <source>
        <dbReference type="Proteomes" id="UP000219369"/>
    </source>
</evidence>
<gene>
    <name evidence="1" type="ORF">FRV6_02710</name>
</gene>
<proteinExistence type="predicted"/>
<dbReference type="Proteomes" id="UP000219369">
    <property type="component" value="Unassembled WGS sequence"/>
</dbReference>
<protein>
    <submittedName>
        <fullName evidence="1">Uncharacterized protein</fullName>
    </submittedName>
</protein>
<dbReference type="EMBL" id="FMJY01000002">
    <property type="protein sequence ID" value="SCO78497.1"/>
    <property type="molecule type" value="Genomic_DNA"/>
</dbReference>
<accession>A0A2H3SPX5</accession>
<reference evidence="2" key="1">
    <citation type="submission" date="2016-09" db="EMBL/GenBank/DDBJ databases">
        <authorList>
            <person name="Guldener U."/>
        </authorList>
    </citation>
    <scope>NUCLEOTIDE SEQUENCE [LARGE SCALE GENOMIC DNA]</scope>
    <source>
        <strain evidence="2">V64-1</strain>
    </source>
</reference>
<dbReference type="AlphaFoldDB" id="A0A2H3SPX5"/>
<organism evidence="1 2">
    <name type="scientific">Fusarium oxysporum</name>
    <name type="common">Fusarium vascular wilt</name>
    <dbReference type="NCBI Taxonomy" id="5507"/>
    <lineage>
        <taxon>Eukaryota</taxon>
        <taxon>Fungi</taxon>
        <taxon>Dikarya</taxon>
        <taxon>Ascomycota</taxon>
        <taxon>Pezizomycotina</taxon>
        <taxon>Sordariomycetes</taxon>
        <taxon>Hypocreomycetidae</taxon>
        <taxon>Hypocreales</taxon>
        <taxon>Nectriaceae</taxon>
        <taxon>Fusarium</taxon>
        <taxon>Fusarium oxysporum species complex</taxon>
    </lineage>
</organism>
<evidence type="ECO:0000313" key="1">
    <source>
        <dbReference type="EMBL" id="SCO78497.1"/>
    </source>
</evidence>